<reference evidence="2 3" key="1">
    <citation type="submission" date="2019-11" db="EMBL/GenBank/DDBJ databases">
        <title>Characterisation of Fundicoccus ignavus gen. nov. sp. nov., a novel genus of the family Aerococcaceae isolated from bulk tank milk.</title>
        <authorList>
            <person name="Siebert A."/>
            <person name="Huptas C."/>
            <person name="Wenning M."/>
            <person name="Scherer S."/>
            <person name="Doll E.V."/>
        </authorList>
    </citation>
    <scope>NUCLEOTIDE SEQUENCE [LARGE SCALE GENOMIC DNA]</scope>
    <source>
        <strain evidence="2 3">DSM 109653</strain>
    </source>
</reference>
<dbReference type="Proteomes" id="UP000469870">
    <property type="component" value="Unassembled WGS sequence"/>
</dbReference>
<sequence>MQIRKITKSNDLDLKLPNEPFEIKGKIIVTRVQEKWQYRFQENKETYWISFPDEDYQMEDIDAKGFALGAYNNGELIGLAIFQNNWNRFLYLSDLKVKKDFRRKGVSKALINKGFEIACQEKYKGLYTIAQDNNIVACQFYLKQGFAIGGFNNRDYQYTQQEGKADVYFYLDKLD</sequence>
<dbReference type="PRINTS" id="PR01754">
    <property type="entry name" value="SACTRNSFRASE"/>
</dbReference>
<evidence type="ECO:0000313" key="3">
    <source>
        <dbReference type="Proteomes" id="UP000469870"/>
    </source>
</evidence>
<protein>
    <submittedName>
        <fullName evidence="2">GNAT family N-acetyltransferase</fullName>
    </submittedName>
</protein>
<dbReference type="PROSITE" id="PS51186">
    <property type="entry name" value="GNAT"/>
    <property type="match status" value="1"/>
</dbReference>
<dbReference type="AlphaFoldDB" id="A0A844BWP2"/>
<dbReference type="EMBL" id="WJQR01000007">
    <property type="protein sequence ID" value="MRI82079.1"/>
    <property type="molecule type" value="Genomic_DNA"/>
</dbReference>
<dbReference type="InterPro" id="IPR000182">
    <property type="entry name" value="GNAT_dom"/>
</dbReference>
<organism evidence="2 3">
    <name type="scientific">Fundicoccus ignavus</name>
    <dbReference type="NCBI Taxonomy" id="2664442"/>
    <lineage>
        <taxon>Bacteria</taxon>
        <taxon>Bacillati</taxon>
        <taxon>Bacillota</taxon>
        <taxon>Bacilli</taxon>
        <taxon>Lactobacillales</taxon>
        <taxon>Aerococcaceae</taxon>
        <taxon>Fundicoccus</taxon>
    </lineage>
</organism>
<proteinExistence type="predicted"/>
<keyword evidence="2" id="KW-0808">Transferase</keyword>
<gene>
    <name evidence="2" type="ORF">GIY11_08685</name>
</gene>
<feature type="domain" description="N-acetyltransferase" evidence="1">
    <location>
        <begin position="27"/>
        <end position="175"/>
    </location>
</feature>
<dbReference type="Pfam" id="PF00583">
    <property type="entry name" value="Acetyltransf_1"/>
    <property type="match status" value="1"/>
</dbReference>
<comment type="caution">
    <text evidence="2">The sequence shown here is derived from an EMBL/GenBank/DDBJ whole genome shotgun (WGS) entry which is preliminary data.</text>
</comment>
<dbReference type="SUPFAM" id="SSF55729">
    <property type="entry name" value="Acyl-CoA N-acyltransferases (Nat)"/>
    <property type="match status" value="1"/>
</dbReference>
<dbReference type="InterPro" id="IPR016181">
    <property type="entry name" value="Acyl_CoA_acyltransferase"/>
</dbReference>
<dbReference type="RefSeq" id="WP_153862240.1">
    <property type="nucleotide sequence ID" value="NZ_WJQR01000007.1"/>
</dbReference>
<dbReference type="InterPro" id="IPR008125">
    <property type="entry name" value="Streptothricin_AcTrfase"/>
</dbReference>
<dbReference type="GO" id="GO:0016747">
    <property type="term" value="F:acyltransferase activity, transferring groups other than amino-acyl groups"/>
    <property type="evidence" value="ECO:0007669"/>
    <property type="project" value="InterPro"/>
</dbReference>
<name>A0A844BWP2_9LACT</name>
<dbReference type="CDD" id="cd04301">
    <property type="entry name" value="NAT_SF"/>
    <property type="match status" value="1"/>
</dbReference>
<accession>A0A844BWP2</accession>
<dbReference type="Gene3D" id="3.40.630.30">
    <property type="match status" value="1"/>
</dbReference>
<evidence type="ECO:0000259" key="1">
    <source>
        <dbReference type="PROSITE" id="PS51186"/>
    </source>
</evidence>
<evidence type="ECO:0000313" key="2">
    <source>
        <dbReference type="EMBL" id="MRI82079.1"/>
    </source>
</evidence>